<feature type="non-terminal residue" evidence="2">
    <location>
        <position position="755"/>
    </location>
</feature>
<dbReference type="Pfam" id="PF00395">
    <property type="entry name" value="SLH"/>
    <property type="match status" value="1"/>
</dbReference>
<comment type="caution">
    <text evidence="2">The sequence shown here is derived from an EMBL/GenBank/DDBJ whole genome shotgun (WGS) entry which is preliminary data.</text>
</comment>
<evidence type="ECO:0000313" key="2">
    <source>
        <dbReference type="EMBL" id="RAV10937.1"/>
    </source>
</evidence>
<dbReference type="PROSITE" id="PS51272">
    <property type="entry name" value="SLH"/>
    <property type="match status" value="1"/>
</dbReference>
<dbReference type="InterPro" id="IPR022409">
    <property type="entry name" value="PKD/Chitinase_dom"/>
</dbReference>
<dbReference type="InterPro" id="IPR013783">
    <property type="entry name" value="Ig-like_fold"/>
</dbReference>
<feature type="domain" description="SLH" evidence="1">
    <location>
        <begin position="15"/>
        <end position="78"/>
    </location>
</feature>
<dbReference type="InterPro" id="IPR015919">
    <property type="entry name" value="Cadherin-like_sf"/>
</dbReference>
<dbReference type="Gene3D" id="2.60.40.10">
    <property type="entry name" value="Immunoglobulins"/>
    <property type="match status" value="3"/>
</dbReference>
<dbReference type="Proteomes" id="UP000250369">
    <property type="component" value="Unassembled WGS sequence"/>
</dbReference>
<sequence>MVNALLQPDEGKSDVSRFKDAADFAGWSKTAIGSLAAEGILSGYPDGTFRPESKITRAEAVVVLNNAIQFATKTRSDIYNKAGVYGASSGVPSIVGSITVNASGVTLLNMVILGDLTVDGAETSGGITLQNVIVRGDTHINGGVNLTSVVDSTLGSLQVCMKSGDIRITAEGSTVIHRTALCWSAALEEKQLTGEGFIDVLLSREMAVGSGAELTGDFEAVNVDRNEVKLLLKRGTIRTVTFGKDSGGSVGYVGYDGKKSTIEHLVLDAVITIFGQGTIETATLNQGAEGSKFERKPGQIDGPQAGSAVIPPVGGGGSAPGGEVSVPTPPGDTAPPIFLATYPQWAAVSETGAQVTSKMNEQGQLYAVAVLQNDPAPTSAQVKAGLNSGGSNALSYAQSFAAANAEAVLQLNGLSAGTDYDIYAVAADSTGNMQTMPVKGSVKTSGIAPLKFVTASLPNGKAGIPYAVTLESSGGIGTRYYSLTSGGLPIGTAFSSAGVFSGTPSVAGTYTFTLRVTDSRPASAEQSFTLTVEPPEPLTFVTTTLPNGKMGTPYAVTLESSGGLGTRNYSLTSGGLPIGTAFSSAGVFSGTPSVAGTYTFTLRVTDSQPASASKTFTIVVEPPEPITFITTSLPNGKAGTPYAVTLESSGGIGTRYYSLVSGGLPIGTAFSSAGVFSGTPSVAGTYTFTLRVTDSRPASAEQSFTLTVEPPEPLTFVTTTLPNGKMGTPYAVTLESSGGLGTRNYSLTSGGLPIG</sequence>
<dbReference type="Pfam" id="PF05345">
    <property type="entry name" value="He_PIG"/>
    <property type="match status" value="3"/>
</dbReference>
<organism evidence="2 3">
    <name type="scientific">Paenibacillus contaminans</name>
    <dbReference type="NCBI Taxonomy" id="450362"/>
    <lineage>
        <taxon>Bacteria</taxon>
        <taxon>Bacillati</taxon>
        <taxon>Bacillota</taxon>
        <taxon>Bacilli</taxon>
        <taxon>Bacillales</taxon>
        <taxon>Paenibacillaceae</taxon>
        <taxon>Paenibacillus</taxon>
    </lineage>
</organism>
<dbReference type="PANTHER" id="PTHR37494">
    <property type="entry name" value="HEMAGGLUTININ"/>
    <property type="match status" value="1"/>
</dbReference>
<dbReference type="GO" id="GO:0016020">
    <property type="term" value="C:membrane"/>
    <property type="evidence" value="ECO:0007669"/>
    <property type="project" value="InterPro"/>
</dbReference>
<dbReference type="GO" id="GO:0005509">
    <property type="term" value="F:calcium ion binding"/>
    <property type="evidence" value="ECO:0007669"/>
    <property type="project" value="InterPro"/>
</dbReference>
<evidence type="ECO:0000259" key="1">
    <source>
        <dbReference type="PROSITE" id="PS51272"/>
    </source>
</evidence>
<proteinExistence type="predicted"/>
<keyword evidence="3" id="KW-1185">Reference proteome</keyword>
<dbReference type="RefSeq" id="WP_192894688.1">
    <property type="nucleotide sequence ID" value="NZ_QMFB01000040.1"/>
</dbReference>
<name>A0A329M1Z6_9BACL</name>
<dbReference type="InterPro" id="IPR001119">
    <property type="entry name" value="SLH_dom"/>
</dbReference>
<gene>
    <name evidence="2" type="ORF">DQG23_37135</name>
</gene>
<protein>
    <recommendedName>
        <fullName evidence="1">SLH domain-containing protein</fullName>
    </recommendedName>
</protein>
<dbReference type="SUPFAM" id="SSF49313">
    <property type="entry name" value="Cadherin-like"/>
    <property type="match status" value="3"/>
</dbReference>
<accession>A0A329M1Z6</accession>
<dbReference type="SMART" id="SM00089">
    <property type="entry name" value="PKD"/>
    <property type="match status" value="3"/>
</dbReference>
<dbReference type="AlphaFoldDB" id="A0A329M1Z6"/>
<evidence type="ECO:0000313" key="3">
    <source>
        <dbReference type="Proteomes" id="UP000250369"/>
    </source>
</evidence>
<dbReference type="PANTHER" id="PTHR37494:SF1">
    <property type="entry name" value="STAPHYLOCOCCUS AUREUS SURFACE PROTEIN A"/>
    <property type="match status" value="1"/>
</dbReference>
<reference evidence="2 3" key="1">
    <citation type="journal article" date="2009" name="Int. J. Syst. Evol. Microbiol.">
        <title>Paenibacillus contaminans sp. nov., isolated from a contaminated laboratory plate.</title>
        <authorList>
            <person name="Chou J.H."/>
            <person name="Lee J.H."/>
            <person name="Lin M.C."/>
            <person name="Chang P.S."/>
            <person name="Arun A.B."/>
            <person name="Young C.C."/>
            <person name="Chen W.M."/>
        </authorList>
    </citation>
    <scope>NUCLEOTIDE SEQUENCE [LARGE SCALE GENOMIC DNA]</scope>
    <source>
        <strain evidence="2 3">CKOBP-6</strain>
    </source>
</reference>
<dbReference type="EMBL" id="QMFB01000040">
    <property type="protein sequence ID" value="RAV10937.1"/>
    <property type="molecule type" value="Genomic_DNA"/>
</dbReference>